<accession>A0ABW3BIU0</accession>
<comment type="caution">
    <text evidence="1">The sequence shown here is derived from an EMBL/GenBank/DDBJ whole genome shotgun (WGS) entry which is preliminary data.</text>
</comment>
<dbReference type="EMBL" id="JBHTHR010000551">
    <property type="protein sequence ID" value="MFD0802663.1"/>
    <property type="molecule type" value="Genomic_DNA"/>
</dbReference>
<evidence type="ECO:0000313" key="1">
    <source>
        <dbReference type="EMBL" id="MFD0802663.1"/>
    </source>
</evidence>
<name>A0ABW3BIU0_9ACTN</name>
<protein>
    <recommendedName>
        <fullName evidence="3">Flagellar protein FliT</fullName>
    </recommendedName>
</protein>
<evidence type="ECO:0008006" key="3">
    <source>
        <dbReference type="Google" id="ProtNLM"/>
    </source>
</evidence>
<reference evidence="2" key="1">
    <citation type="journal article" date="2019" name="Int. J. Syst. Evol. Microbiol.">
        <title>The Global Catalogue of Microorganisms (GCM) 10K type strain sequencing project: providing services to taxonomists for standard genome sequencing and annotation.</title>
        <authorList>
            <consortium name="The Broad Institute Genomics Platform"/>
            <consortium name="The Broad Institute Genome Sequencing Center for Infectious Disease"/>
            <person name="Wu L."/>
            <person name="Ma J."/>
        </authorList>
    </citation>
    <scope>NUCLEOTIDE SEQUENCE [LARGE SCALE GENOMIC DNA]</scope>
    <source>
        <strain evidence="2">CCUG 63369</strain>
    </source>
</reference>
<dbReference type="Proteomes" id="UP001596956">
    <property type="component" value="Unassembled WGS sequence"/>
</dbReference>
<organism evidence="1 2">
    <name type="scientific">Streptomonospora algeriensis</name>
    <dbReference type="NCBI Taxonomy" id="995084"/>
    <lineage>
        <taxon>Bacteria</taxon>
        <taxon>Bacillati</taxon>
        <taxon>Actinomycetota</taxon>
        <taxon>Actinomycetes</taxon>
        <taxon>Streptosporangiales</taxon>
        <taxon>Nocardiopsidaceae</taxon>
        <taxon>Streptomonospora</taxon>
    </lineage>
</organism>
<evidence type="ECO:0000313" key="2">
    <source>
        <dbReference type="Proteomes" id="UP001596956"/>
    </source>
</evidence>
<gene>
    <name evidence="1" type="ORF">ACFQZU_15240</name>
</gene>
<proteinExistence type="predicted"/>
<keyword evidence="2" id="KW-1185">Reference proteome</keyword>
<sequence length="136" mass="14511">MHEQIAALAASASTALVEAMTAEGWTALRDRLARLLGRGDRDSEERALGDLQRSSVDIAAASGTARPAVRAGAEALWRERLRRRLEEEPGLAEELQNLLAEASERRGTGRYGVRNGSFQGPVKIGGFGSPANGLQS</sequence>